<organism evidence="1 2">
    <name type="scientific">Streptoalloteichus tenebrarius (strain ATCC 17920 / DSM 40477 / JCM 4838 / CBS 697.72 / NBRC 16177 / NCIMB 11028 / NRRL B-12390 / A12253. 1 / ISP 5477)</name>
    <name type="common">Streptomyces tenebrarius</name>
    <dbReference type="NCBI Taxonomy" id="1933"/>
    <lineage>
        <taxon>Bacteria</taxon>
        <taxon>Bacillati</taxon>
        <taxon>Actinomycetota</taxon>
        <taxon>Actinomycetes</taxon>
        <taxon>Pseudonocardiales</taxon>
        <taxon>Pseudonocardiaceae</taxon>
        <taxon>Streptoalloteichus</taxon>
    </lineage>
</organism>
<name>A0ABT1HWD4_STRSD</name>
<gene>
    <name evidence="1" type="ORF">LX15_003536</name>
</gene>
<evidence type="ECO:0000313" key="1">
    <source>
        <dbReference type="EMBL" id="MCP2259827.1"/>
    </source>
</evidence>
<dbReference type="EMBL" id="JAMTCP010000020">
    <property type="protein sequence ID" value="MCP2259827.1"/>
    <property type="molecule type" value="Genomic_DNA"/>
</dbReference>
<reference evidence="1 2" key="1">
    <citation type="submission" date="2022-06" db="EMBL/GenBank/DDBJ databases">
        <title>Genomic Encyclopedia of Archaeal and Bacterial Type Strains, Phase II (KMG-II): from individual species to whole genera.</title>
        <authorList>
            <person name="Goeker M."/>
        </authorList>
    </citation>
    <scope>NUCLEOTIDE SEQUENCE [LARGE SCALE GENOMIC DNA]</scope>
    <source>
        <strain evidence="1 2">DSM 40477</strain>
    </source>
</reference>
<sequence length="344" mass="37334">MKIEVSTEPHLADALEEELWAAAFPEGTEDALHEDDLVEGTAGIAGIAGAVGAACDLASRPRVLATAVARRDGVLLGWAELHAPRGRQPRPTLTWRLAAREINEIRGCLAGEDVERDSTEDSAEGTEEFALVRALVDRLVAHARESGCDGVAWDASEVHADRLAETHGAVPGVEHSRYWGATPLDDWTPPHDLPVVRARHMPDPAPYADYAALYRAGSVHGRPQWTEEDVRRQLDLDLDLPPELDAESVVLDVLDESGRPLIQFPAIVADGYASVGYVAHHRPHPDVLAAGIVSLISTLRARETPVSTLAIREEDDPVLASAAERAGLRVVHRDIDHHLDLARE</sequence>
<dbReference type="Proteomes" id="UP001205311">
    <property type="component" value="Unassembled WGS sequence"/>
</dbReference>
<evidence type="ECO:0000313" key="2">
    <source>
        <dbReference type="Proteomes" id="UP001205311"/>
    </source>
</evidence>
<keyword evidence="2" id="KW-1185">Reference proteome</keyword>
<comment type="caution">
    <text evidence="1">The sequence shown here is derived from an EMBL/GenBank/DDBJ whole genome shotgun (WGS) entry which is preliminary data.</text>
</comment>
<accession>A0ABT1HWD4</accession>
<proteinExistence type="predicted"/>
<protein>
    <submittedName>
        <fullName evidence="1">Uncharacterized protein</fullName>
    </submittedName>
</protein>
<dbReference type="RefSeq" id="WP_253670712.1">
    <property type="nucleotide sequence ID" value="NZ_JAMTCP010000020.1"/>
</dbReference>